<dbReference type="RefSeq" id="XP_007317973.1">
    <property type="nucleotide sequence ID" value="XM_007317911.1"/>
</dbReference>
<dbReference type="Pfam" id="PF08240">
    <property type="entry name" value="ADH_N"/>
    <property type="match status" value="1"/>
</dbReference>
<sequence length="344" mass="36277">MSSQTALWLTEERGSFTVGPHVIPTPEAGEILVKIESAGLNPVDWKIQAYAFWVEKYPAIVGNEVAGTVEAVGEGVTQFAKGDRVFHQATMDNRNAAFQQYVIVPADLAAKIPNNISFDQAATIPVGIATTALSLYSPAPNGIGLRAPWDGGRGSFSGQPILVIGGATSVGQYVIQCAKLSGFSPIITTASLHNTALLKSTGATHVLDRGLSPSALSAEVLNVTSTPIKLVYDSVSLADTQQIGYDILAPGGHLIILLQDSIKAKEGDNKTIFHVFGNLHPPQNRAFGAGLFSHLTKYLADGDIIPNTVEVIPGGLNGVVSGLQRLKDNLVSGRKLVVHPQETA</sequence>
<gene>
    <name evidence="2" type="ORF">SERLADRAFT_361287</name>
</gene>
<dbReference type="SMART" id="SM00829">
    <property type="entry name" value="PKS_ER"/>
    <property type="match status" value="1"/>
</dbReference>
<accession>F8NUD9</accession>
<dbReference type="AlphaFoldDB" id="F8NUD9"/>
<dbReference type="KEGG" id="sla:SERLADRAFT_361287"/>
<dbReference type="Pfam" id="PF00107">
    <property type="entry name" value="ADH_zinc_N"/>
    <property type="match status" value="1"/>
</dbReference>
<dbReference type="PANTHER" id="PTHR45348">
    <property type="entry name" value="HYPOTHETICAL OXIDOREDUCTASE (EUROFUNG)"/>
    <property type="match status" value="1"/>
</dbReference>
<dbReference type="Gene3D" id="3.90.180.10">
    <property type="entry name" value="Medium-chain alcohol dehydrogenases, catalytic domain"/>
    <property type="match status" value="1"/>
</dbReference>
<protein>
    <recommendedName>
        <fullName evidence="1">Enoyl reductase (ER) domain-containing protein</fullName>
    </recommendedName>
</protein>
<dbReference type="Gene3D" id="3.40.50.720">
    <property type="entry name" value="NAD(P)-binding Rossmann-like Domain"/>
    <property type="match status" value="1"/>
</dbReference>
<dbReference type="GO" id="GO:0016651">
    <property type="term" value="F:oxidoreductase activity, acting on NAD(P)H"/>
    <property type="evidence" value="ECO:0007669"/>
    <property type="project" value="InterPro"/>
</dbReference>
<dbReference type="Proteomes" id="UP000008064">
    <property type="component" value="Unassembled WGS sequence"/>
</dbReference>
<dbReference type="CDD" id="cd08249">
    <property type="entry name" value="enoyl_reductase_like"/>
    <property type="match status" value="1"/>
</dbReference>
<dbReference type="OrthoDB" id="3233595at2759"/>
<dbReference type="InterPro" id="IPR011032">
    <property type="entry name" value="GroES-like_sf"/>
</dbReference>
<proteinExistence type="predicted"/>
<dbReference type="InterPro" id="IPR020843">
    <property type="entry name" value="ER"/>
</dbReference>
<name>F8NUD9_SERL9</name>
<dbReference type="InterPro" id="IPR047122">
    <property type="entry name" value="Trans-enoyl_RdTase-like"/>
</dbReference>
<dbReference type="HOGENOM" id="CLU_026673_16_5_1"/>
<dbReference type="SUPFAM" id="SSF50129">
    <property type="entry name" value="GroES-like"/>
    <property type="match status" value="1"/>
</dbReference>
<organism>
    <name type="scientific">Serpula lacrymans var. lacrymans (strain S7.9)</name>
    <name type="common">Dry rot fungus</name>
    <dbReference type="NCBI Taxonomy" id="578457"/>
    <lineage>
        <taxon>Eukaryota</taxon>
        <taxon>Fungi</taxon>
        <taxon>Dikarya</taxon>
        <taxon>Basidiomycota</taxon>
        <taxon>Agaricomycotina</taxon>
        <taxon>Agaricomycetes</taxon>
        <taxon>Agaricomycetidae</taxon>
        <taxon>Boletales</taxon>
        <taxon>Coniophorineae</taxon>
        <taxon>Serpulaceae</taxon>
        <taxon>Serpula</taxon>
    </lineage>
</organism>
<dbReference type="InterPro" id="IPR013154">
    <property type="entry name" value="ADH-like_N"/>
</dbReference>
<dbReference type="InterPro" id="IPR036291">
    <property type="entry name" value="NAD(P)-bd_dom_sf"/>
</dbReference>
<dbReference type="SUPFAM" id="SSF51735">
    <property type="entry name" value="NAD(P)-binding Rossmann-fold domains"/>
    <property type="match status" value="1"/>
</dbReference>
<dbReference type="EMBL" id="GL945433">
    <property type="protein sequence ID" value="EGO25851.1"/>
    <property type="molecule type" value="Genomic_DNA"/>
</dbReference>
<evidence type="ECO:0000259" key="1">
    <source>
        <dbReference type="SMART" id="SM00829"/>
    </source>
</evidence>
<dbReference type="GeneID" id="18809836"/>
<evidence type="ECO:0000313" key="2">
    <source>
        <dbReference type="EMBL" id="EGO25851.1"/>
    </source>
</evidence>
<dbReference type="InterPro" id="IPR013149">
    <property type="entry name" value="ADH-like_C"/>
</dbReference>
<reference evidence="2" key="1">
    <citation type="submission" date="2011-04" db="EMBL/GenBank/DDBJ databases">
        <title>Evolution of plant cell wall degrading machinery underlies the functional diversity of forest fungi.</title>
        <authorList>
            <consortium name="US DOE Joint Genome Institute (JGI-PGF)"/>
            <person name="Eastwood D.C."/>
            <person name="Floudas D."/>
            <person name="Binder M."/>
            <person name="Majcherczyk A."/>
            <person name="Schneider P."/>
            <person name="Aerts A."/>
            <person name="Asiegbu F.O."/>
            <person name="Baker S.E."/>
            <person name="Barry K."/>
            <person name="Bendiksby M."/>
            <person name="Blumentritt M."/>
            <person name="Coutinho P.M."/>
            <person name="Cullen D."/>
            <person name="Cullen D."/>
            <person name="Gathman A."/>
            <person name="Goodell B."/>
            <person name="Henrissat B."/>
            <person name="Ihrmark K."/>
            <person name="Kauserud H."/>
            <person name="Kohler A."/>
            <person name="LaButti K."/>
            <person name="Lapidus A."/>
            <person name="Lavin J.L."/>
            <person name="Lee Y.-H."/>
            <person name="Lindquist E."/>
            <person name="Lilly W."/>
            <person name="Lucas S."/>
            <person name="Morin E."/>
            <person name="Murat C."/>
            <person name="Oguiza J.A."/>
            <person name="Park J."/>
            <person name="Pisabarro A.G."/>
            <person name="Riley R."/>
            <person name="Rosling A."/>
            <person name="Salamov A."/>
            <person name="Schmidt O."/>
            <person name="Schmutz J."/>
            <person name="Skrede I."/>
            <person name="Stenlid J."/>
            <person name="Wiebenga A."/>
            <person name="Xie X."/>
            <person name="Kues U."/>
            <person name="Hibbett D.S."/>
            <person name="Hoffmeister D."/>
            <person name="Hogberg N."/>
            <person name="Martin F."/>
            <person name="Grigoriev I.V."/>
            <person name="Watkinson S.C."/>
        </authorList>
    </citation>
    <scope>NUCLEOTIDE SEQUENCE</scope>
    <source>
        <strain evidence="2">S7.9</strain>
    </source>
</reference>
<dbReference type="PANTHER" id="PTHR45348:SF2">
    <property type="entry name" value="ZINC-TYPE ALCOHOL DEHYDROGENASE-LIKE PROTEIN C2E1P3.01"/>
    <property type="match status" value="1"/>
</dbReference>
<feature type="domain" description="Enoyl reductase (ER)" evidence="1">
    <location>
        <begin position="14"/>
        <end position="338"/>
    </location>
</feature>